<dbReference type="EMBL" id="JAIWYP010000004">
    <property type="protein sequence ID" value="KAH3831031.1"/>
    <property type="molecule type" value="Genomic_DNA"/>
</dbReference>
<proteinExistence type="predicted"/>
<accession>A0A9D4H7H1</accession>
<organism evidence="1 2">
    <name type="scientific">Dreissena polymorpha</name>
    <name type="common">Zebra mussel</name>
    <name type="synonym">Mytilus polymorpha</name>
    <dbReference type="NCBI Taxonomy" id="45954"/>
    <lineage>
        <taxon>Eukaryota</taxon>
        <taxon>Metazoa</taxon>
        <taxon>Spiralia</taxon>
        <taxon>Lophotrochozoa</taxon>
        <taxon>Mollusca</taxon>
        <taxon>Bivalvia</taxon>
        <taxon>Autobranchia</taxon>
        <taxon>Heteroconchia</taxon>
        <taxon>Euheterodonta</taxon>
        <taxon>Imparidentia</taxon>
        <taxon>Neoheterodontei</taxon>
        <taxon>Myida</taxon>
        <taxon>Dreissenoidea</taxon>
        <taxon>Dreissenidae</taxon>
        <taxon>Dreissena</taxon>
    </lineage>
</organism>
<dbReference type="AlphaFoldDB" id="A0A9D4H7H1"/>
<sequence>MAGWLAGCPSQAGFPSRLAAPARLASPAGWLLQLGWLAGWPDCPPARPSVRRLVCLSVGRSACLWTVLVKVTQTYRRKLFIHQQQLYFQSFYVLAFSHFLTKSVPFISR</sequence>
<evidence type="ECO:0000313" key="2">
    <source>
        <dbReference type="Proteomes" id="UP000828390"/>
    </source>
</evidence>
<reference evidence="1" key="2">
    <citation type="submission" date="2020-11" db="EMBL/GenBank/DDBJ databases">
        <authorList>
            <person name="McCartney M.A."/>
            <person name="Auch B."/>
            <person name="Kono T."/>
            <person name="Mallez S."/>
            <person name="Becker A."/>
            <person name="Gohl D.M."/>
            <person name="Silverstein K.A.T."/>
            <person name="Koren S."/>
            <person name="Bechman K.B."/>
            <person name="Herman A."/>
            <person name="Abrahante J.E."/>
            <person name="Garbe J."/>
        </authorList>
    </citation>
    <scope>NUCLEOTIDE SEQUENCE</scope>
    <source>
        <strain evidence="1">Duluth1</strain>
        <tissue evidence="1">Whole animal</tissue>
    </source>
</reference>
<evidence type="ECO:0000313" key="1">
    <source>
        <dbReference type="EMBL" id="KAH3831031.1"/>
    </source>
</evidence>
<name>A0A9D4H7H1_DREPO</name>
<keyword evidence="2" id="KW-1185">Reference proteome</keyword>
<reference evidence="1" key="1">
    <citation type="journal article" date="2019" name="bioRxiv">
        <title>The Genome of the Zebra Mussel, Dreissena polymorpha: A Resource for Invasive Species Research.</title>
        <authorList>
            <person name="McCartney M.A."/>
            <person name="Auch B."/>
            <person name="Kono T."/>
            <person name="Mallez S."/>
            <person name="Zhang Y."/>
            <person name="Obille A."/>
            <person name="Becker A."/>
            <person name="Abrahante J.E."/>
            <person name="Garbe J."/>
            <person name="Badalamenti J.P."/>
            <person name="Herman A."/>
            <person name="Mangelson H."/>
            <person name="Liachko I."/>
            <person name="Sullivan S."/>
            <person name="Sone E.D."/>
            <person name="Koren S."/>
            <person name="Silverstein K.A.T."/>
            <person name="Beckman K.B."/>
            <person name="Gohl D.M."/>
        </authorList>
    </citation>
    <scope>NUCLEOTIDE SEQUENCE</scope>
    <source>
        <strain evidence="1">Duluth1</strain>
        <tissue evidence="1">Whole animal</tissue>
    </source>
</reference>
<comment type="caution">
    <text evidence="1">The sequence shown here is derived from an EMBL/GenBank/DDBJ whole genome shotgun (WGS) entry which is preliminary data.</text>
</comment>
<gene>
    <name evidence="1" type="ORF">DPMN_104290</name>
</gene>
<dbReference type="Proteomes" id="UP000828390">
    <property type="component" value="Unassembled WGS sequence"/>
</dbReference>
<protein>
    <submittedName>
        <fullName evidence="1">Uncharacterized protein</fullName>
    </submittedName>
</protein>